<reference evidence="4 5" key="1">
    <citation type="submission" date="2019-10" db="EMBL/GenBank/DDBJ databases">
        <title>Extracellular Electron Transfer in a Candidatus Methanoperedens spp. Enrichment Culture.</title>
        <authorList>
            <person name="Berger S."/>
            <person name="Rangel Shaw D."/>
            <person name="Berben T."/>
            <person name="In 'T Zandt M."/>
            <person name="Frank J."/>
            <person name="Reimann J."/>
            <person name="Jetten M.S.M."/>
            <person name="Welte C.U."/>
        </authorList>
    </citation>
    <scope>NUCLEOTIDE SEQUENCE [LARGE SCALE GENOMIC DNA]</scope>
    <source>
        <strain evidence="4">SB12</strain>
    </source>
</reference>
<organism evidence="4 5">
    <name type="scientific">Leptonema illini</name>
    <dbReference type="NCBI Taxonomy" id="183"/>
    <lineage>
        <taxon>Bacteria</taxon>
        <taxon>Pseudomonadati</taxon>
        <taxon>Spirochaetota</taxon>
        <taxon>Spirochaetia</taxon>
        <taxon>Leptospirales</taxon>
        <taxon>Leptospiraceae</taxon>
        <taxon>Leptonema</taxon>
    </lineage>
</organism>
<sequence length="432" mass="48093">MSSEIIELTDGSGRISIAGDQRECVLLFDGLPVGFTWDDCGGSIGQYLTRGTAPEKLQKTLDDIRRLVSGIDTEASLADSLAGLLALFENGQYVLSKGIAHGAEVLDFPLADIVTEQPYPFYCRSGSILICTQPSAYLDKGRVAEYRDQILSGARPYLIVAEVFRSDIQFVMDGHHKLEAYRQADIKPHLIEISRTNSRGLTLEDGLRAFGDSMSLRSEYARVKERRYDPPRTQPRLPLPDVYDFIYAAEQGDVEKITSTLAENPEFIDEVTPDFRTALISGSMRGQTEVVSVLLSYNPRWDLEDEDHQTALHAAAIYNHPEVIRLLIQHGVPADIENVMKNTPLIDAAINGFTESVQVLLELGAQVNPKNGSALYMAAVNENLETVRYLLEAGADPEWNRPEWFDTEVREWLDDAGECTKFIQAFRQTGSG</sequence>
<feature type="repeat" description="ANK" evidence="3">
    <location>
        <begin position="370"/>
        <end position="396"/>
    </location>
</feature>
<dbReference type="InterPro" id="IPR036770">
    <property type="entry name" value="Ankyrin_rpt-contain_sf"/>
</dbReference>
<keyword evidence="2 3" id="KW-0040">ANK repeat</keyword>
<dbReference type="EMBL" id="WBUI01000008">
    <property type="protein sequence ID" value="KAB2932687.1"/>
    <property type="molecule type" value="Genomic_DNA"/>
</dbReference>
<dbReference type="SMART" id="SM00248">
    <property type="entry name" value="ANK"/>
    <property type="match status" value="4"/>
</dbReference>
<dbReference type="PROSITE" id="PS50088">
    <property type="entry name" value="ANK_REPEAT"/>
    <property type="match status" value="3"/>
</dbReference>
<protein>
    <recommendedName>
        <fullName evidence="6">Ankyrin repeat domain-containing protein</fullName>
    </recommendedName>
</protein>
<dbReference type="Pfam" id="PF12796">
    <property type="entry name" value="Ank_2"/>
    <property type="match status" value="2"/>
</dbReference>
<dbReference type="AlphaFoldDB" id="A0A833H1N8"/>
<dbReference type="PANTHER" id="PTHR24198">
    <property type="entry name" value="ANKYRIN REPEAT AND PROTEIN KINASE DOMAIN-CONTAINING PROTEIN"/>
    <property type="match status" value="1"/>
</dbReference>
<dbReference type="PROSITE" id="PS50297">
    <property type="entry name" value="ANK_REP_REGION"/>
    <property type="match status" value="3"/>
</dbReference>
<feature type="repeat" description="ANK" evidence="3">
    <location>
        <begin position="340"/>
        <end position="372"/>
    </location>
</feature>
<keyword evidence="1" id="KW-0677">Repeat</keyword>
<feature type="repeat" description="ANK" evidence="3">
    <location>
        <begin position="307"/>
        <end position="339"/>
    </location>
</feature>
<evidence type="ECO:0008006" key="6">
    <source>
        <dbReference type="Google" id="ProtNLM"/>
    </source>
</evidence>
<dbReference type="PANTHER" id="PTHR24198:SF165">
    <property type="entry name" value="ANKYRIN REPEAT-CONTAINING PROTEIN-RELATED"/>
    <property type="match status" value="1"/>
</dbReference>
<comment type="caution">
    <text evidence="4">The sequence shown here is derived from an EMBL/GenBank/DDBJ whole genome shotgun (WGS) entry which is preliminary data.</text>
</comment>
<proteinExistence type="predicted"/>
<evidence type="ECO:0000256" key="2">
    <source>
        <dbReference type="ARBA" id="ARBA00023043"/>
    </source>
</evidence>
<dbReference type="InterPro" id="IPR002110">
    <property type="entry name" value="Ankyrin_rpt"/>
</dbReference>
<accession>A0A833H1N8</accession>
<evidence type="ECO:0000256" key="3">
    <source>
        <dbReference type="PROSITE-ProRule" id="PRU00023"/>
    </source>
</evidence>
<evidence type="ECO:0000256" key="1">
    <source>
        <dbReference type="ARBA" id="ARBA00022737"/>
    </source>
</evidence>
<dbReference type="Proteomes" id="UP000460298">
    <property type="component" value="Unassembled WGS sequence"/>
</dbReference>
<name>A0A833H1N8_9LEPT</name>
<gene>
    <name evidence="4" type="ORF">F9K24_09920</name>
</gene>
<dbReference type="Gene3D" id="1.25.40.20">
    <property type="entry name" value="Ankyrin repeat-containing domain"/>
    <property type="match status" value="1"/>
</dbReference>
<dbReference type="SUPFAM" id="SSF48403">
    <property type="entry name" value="Ankyrin repeat"/>
    <property type="match status" value="1"/>
</dbReference>
<evidence type="ECO:0000313" key="5">
    <source>
        <dbReference type="Proteomes" id="UP000460298"/>
    </source>
</evidence>
<evidence type="ECO:0000313" key="4">
    <source>
        <dbReference type="EMBL" id="KAB2932687.1"/>
    </source>
</evidence>